<evidence type="ECO:0000256" key="2">
    <source>
        <dbReference type="SAM" id="SignalP"/>
    </source>
</evidence>
<evidence type="ECO:0000259" key="4">
    <source>
        <dbReference type="Pfam" id="PF18962"/>
    </source>
</evidence>
<feature type="domain" description="Secretion system C-terminal sorting" evidence="4">
    <location>
        <begin position="231"/>
        <end position="294"/>
    </location>
</feature>
<feature type="signal peptide" evidence="2">
    <location>
        <begin position="1"/>
        <end position="19"/>
    </location>
</feature>
<dbReference type="GeneID" id="94369151"/>
<evidence type="ECO:0000259" key="3">
    <source>
        <dbReference type="Pfam" id="PF07675"/>
    </source>
</evidence>
<sequence>MKKITFLIVLIANSMLLSAQIFSEDFDDETINSFTYENWVAIDADGDGRYFEVFDADSNLVDLNDDGTFDVPMNWSLSGMAVDSDSWEAGTGALTPDNFLITSNPIDLTNVSGATLSFTVATYQVNPNFLGERYSVYLTSFNEIENIVNAPAVTTRLLSDDLTAEAPDGSDSFAEITIDISEYDGQTVYLTFRHYESTDLNSFLLDDIVIDGTLGVDKEIQTNFNFFVKNKTLNLQSDETLENLKIYDYTGKQIKNIVLENKNSEAVNLESLNSGIYIAQIQIAGKTSSFKFVIN</sequence>
<dbReference type="InterPro" id="IPR026444">
    <property type="entry name" value="Secre_tail"/>
</dbReference>
<proteinExistence type="predicted"/>
<protein>
    <recommendedName>
        <fullName evidence="7">Por secretion system C-terminal sorting domain-containing protein</fullName>
    </recommendedName>
</protein>
<evidence type="ECO:0000313" key="6">
    <source>
        <dbReference type="Proteomes" id="UP000615593"/>
    </source>
</evidence>
<reference evidence="6" key="1">
    <citation type="journal article" date="2019" name="Int. J. Syst. Evol. Microbiol.">
        <title>The Global Catalogue of Microorganisms (GCM) 10K type strain sequencing project: providing services to taxonomists for standard genome sequencing and annotation.</title>
        <authorList>
            <consortium name="The Broad Institute Genomics Platform"/>
            <consortium name="The Broad Institute Genome Sequencing Center for Infectious Disease"/>
            <person name="Wu L."/>
            <person name="Ma J."/>
        </authorList>
    </citation>
    <scope>NUCLEOTIDE SEQUENCE [LARGE SCALE GENOMIC DNA]</scope>
    <source>
        <strain evidence="6">KCTC 12708</strain>
    </source>
</reference>
<dbReference type="InterPro" id="IPR011628">
    <property type="entry name" value="Cleaved_adhesin"/>
</dbReference>
<comment type="caution">
    <text evidence="5">The sequence shown here is derived from an EMBL/GenBank/DDBJ whole genome shotgun (WGS) entry which is preliminary data.</text>
</comment>
<evidence type="ECO:0008006" key="7">
    <source>
        <dbReference type="Google" id="ProtNLM"/>
    </source>
</evidence>
<gene>
    <name evidence="5" type="ORF">GCM10008088_14830</name>
</gene>
<evidence type="ECO:0000313" key="5">
    <source>
        <dbReference type="EMBL" id="GGZ54182.1"/>
    </source>
</evidence>
<dbReference type="Pfam" id="PF18962">
    <property type="entry name" value="Por_Secre_tail"/>
    <property type="match status" value="1"/>
</dbReference>
<feature type="chain" id="PRO_5046852838" description="Por secretion system C-terminal sorting domain-containing protein" evidence="2">
    <location>
        <begin position="20"/>
        <end position="295"/>
    </location>
</feature>
<feature type="domain" description="Cleaved adhesin" evidence="3">
    <location>
        <begin position="37"/>
        <end position="210"/>
    </location>
</feature>
<dbReference type="NCBIfam" id="NF038128">
    <property type="entry name" value="choice_anch_J"/>
    <property type="match status" value="1"/>
</dbReference>
<dbReference type="Gene3D" id="2.60.120.200">
    <property type="match status" value="1"/>
</dbReference>
<dbReference type="RefSeq" id="WP_027884353.1">
    <property type="nucleotide sequence ID" value="NZ_BMWY01000003.1"/>
</dbReference>
<keyword evidence="6" id="KW-1185">Reference proteome</keyword>
<dbReference type="Pfam" id="PF07675">
    <property type="entry name" value="Cleaved_Adhesin"/>
    <property type="match status" value="1"/>
</dbReference>
<dbReference type="NCBIfam" id="TIGR04183">
    <property type="entry name" value="Por_Secre_tail"/>
    <property type="match status" value="1"/>
</dbReference>
<keyword evidence="1 2" id="KW-0732">Signal</keyword>
<organism evidence="5 6">
    <name type="scientific">Mesonia mobilis</name>
    <dbReference type="NCBI Taxonomy" id="369791"/>
    <lineage>
        <taxon>Bacteria</taxon>
        <taxon>Pseudomonadati</taxon>
        <taxon>Bacteroidota</taxon>
        <taxon>Flavobacteriia</taxon>
        <taxon>Flavobacteriales</taxon>
        <taxon>Flavobacteriaceae</taxon>
        <taxon>Mesonia</taxon>
    </lineage>
</organism>
<dbReference type="Proteomes" id="UP000615593">
    <property type="component" value="Unassembled WGS sequence"/>
</dbReference>
<accession>A0ABQ3BR09</accession>
<dbReference type="EMBL" id="BMWY01000003">
    <property type="protein sequence ID" value="GGZ54182.1"/>
    <property type="molecule type" value="Genomic_DNA"/>
</dbReference>
<name>A0ABQ3BR09_9FLAO</name>
<evidence type="ECO:0000256" key="1">
    <source>
        <dbReference type="ARBA" id="ARBA00022729"/>
    </source>
</evidence>